<dbReference type="PANTHER" id="PTHR11439:SF483">
    <property type="entry name" value="PEPTIDE SYNTHASE GLIP-LIKE, PUTATIVE (AFU_ORTHOLOGUE AFUA_3G12920)-RELATED"/>
    <property type="match status" value="1"/>
</dbReference>
<evidence type="ECO:0008006" key="4">
    <source>
        <dbReference type="Google" id="ProtNLM"/>
    </source>
</evidence>
<reference evidence="2" key="1">
    <citation type="submission" date="2023-05" db="EMBL/GenBank/DDBJ databases">
        <title>Genome and transcriptome analyses reveal genes involved in the formation of fine ridges on petal epidermal cells in Hibiscus trionum.</title>
        <authorList>
            <person name="Koshimizu S."/>
            <person name="Masuda S."/>
            <person name="Ishii T."/>
            <person name="Shirasu K."/>
            <person name="Hoshino A."/>
            <person name="Arita M."/>
        </authorList>
    </citation>
    <scope>NUCLEOTIDE SEQUENCE</scope>
    <source>
        <strain evidence="2">Hamamatsu line</strain>
    </source>
</reference>
<keyword evidence="1" id="KW-0472">Membrane</keyword>
<accession>A0A9W7HEF1</accession>
<sequence length="222" mass="25699">MYISLMRSLRYLIFTRPDILFVVGLVCHFMENSSSSHLTVAKIILSYLKGALNYGLFYGSSNIFELVGYCDSNFGGDKDDRKSTSRYAFSWEIQLSHEVLRRNQLARFLAVKLSMLLLHLVLVMLFAYGNCWLKLNSQEKKVTEILIDNKSAQALAKNLFFHDRSKNIDTQYHFIHECVEKKEVKLNYISSLDQVANIFTKPLKCDLFCKFRRLLGVGKNQV</sequence>
<keyword evidence="3" id="KW-1185">Reference proteome</keyword>
<name>A0A9W7HEF1_HIBTR</name>
<proteinExistence type="predicted"/>
<keyword evidence="1" id="KW-0812">Transmembrane</keyword>
<dbReference type="PANTHER" id="PTHR11439">
    <property type="entry name" value="GAG-POL-RELATED RETROTRANSPOSON"/>
    <property type="match status" value="1"/>
</dbReference>
<evidence type="ECO:0000313" key="3">
    <source>
        <dbReference type="Proteomes" id="UP001165190"/>
    </source>
</evidence>
<dbReference type="EMBL" id="BSYR01000011">
    <property type="protein sequence ID" value="GMI75368.1"/>
    <property type="molecule type" value="Genomic_DNA"/>
</dbReference>
<gene>
    <name evidence="2" type="ORF">HRI_001206100</name>
</gene>
<evidence type="ECO:0000313" key="2">
    <source>
        <dbReference type="EMBL" id="GMI75368.1"/>
    </source>
</evidence>
<feature type="transmembrane region" description="Helical" evidence="1">
    <location>
        <begin position="105"/>
        <end position="128"/>
    </location>
</feature>
<organism evidence="2 3">
    <name type="scientific">Hibiscus trionum</name>
    <name type="common">Flower of an hour</name>
    <dbReference type="NCBI Taxonomy" id="183268"/>
    <lineage>
        <taxon>Eukaryota</taxon>
        <taxon>Viridiplantae</taxon>
        <taxon>Streptophyta</taxon>
        <taxon>Embryophyta</taxon>
        <taxon>Tracheophyta</taxon>
        <taxon>Spermatophyta</taxon>
        <taxon>Magnoliopsida</taxon>
        <taxon>eudicotyledons</taxon>
        <taxon>Gunneridae</taxon>
        <taxon>Pentapetalae</taxon>
        <taxon>rosids</taxon>
        <taxon>malvids</taxon>
        <taxon>Malvales</taxon>
        <taxon>Malvaceae</taxon>
        <taxon>Malvoideae</taxon>
        <taxon>Hibiscus</taxon>
    </lineage>
</organism>
<comment type="caution">
    <text evidence="2">The sequence shown here is derived from an EMBL/GenBank/DDBJ whole genome shotgun (WGS) entry which is preliminary data.</text>
</comment>
<dbReference type="Proteomes" id="UP001165190">
    <property type="component" value="Unassembled WGS sequence"/>
</dbReference>
<keyword evidence="1" id="KW-1133">Transmembrane helix</keyword>
<dbReference type="CDD" id="cd09272">
    <property type="entry name" value="RNase_HI_RT_Ty1"/>
    <property type="match status" value="1"/>
</dbReference>
<dbReference type="AlphaFoldDB" id="A0A9W7HEF1"/>
<dbReference type="OrthoDB" id="1731766at2759"/>
<protein>
    <recommendedName>
        <fullName evidence="4">Mitochondrial protein</fullName>
    </recommendedName>
</protein>
<evidence type="ECO:0000256" key="1">
    <source>
        <dbReference type="SAM" id="Phobius"/>
    </source>
</evidence>